<feature type="compositionally biased region" description="Basic and acidic residues" evidence="2">
    <location>
        <begin position="453"/>
        <end position="467"/>
    </location>
</feature>
<feature type="coiled-coil region" evidence="1">
    <location>
        <begin position="250"/>
        <end position="277"/>
    </location>
</feature>
<organism evidence="3">
    <name type="scientific">Leptocylindrus danicus</name>
    <dbReference type="NCBI Taxonomy" id="163516"/>
    <lineage>
        <taxon>Eukaryota</taxon>
        <taxon>Sar</taxon>
        <taxon>Stramenopiles</taxon>
        <taxon>Ochrophyta</taxon>
        <taxon>Bacillariophyta</taxon>
        <taxon>Coscinodiscophyceae</taxon>
        <taxon>Chaetocerotophycidae</taxon>
        <taxon>Leptocylindrales</taxon>
        <taxon>Leptocylindraceae</taxon>
        <taxon>Leptocylindrus</taxon>
    </lineage>
</organism>
<evidence type="ECO:0000256" key="2">
    <source>
        <dbReference type="SAM" id="MobiDB-lite"/>
    </source>
</evidence>
<sequence length="467" mass="52969">MGLAEKEKSTQKKMQEELDSESPLEERLSKMVSSTIEGSLTNQKSKFLDTKNSLKDTKRRTQKRIVRGMYEREKAAERIAELKAKMDQEMNIINLELEEVLMEVQKKIDTELYRISELFKDAIGGEVNRQTLISSLIELLCRAIETKEEEINAEMKITMDMKNVLSALKEGTISENLYNLVEIREKVCSIDEALLADLNDCVRELELILEDSKERQKLLEVTFEGVMRPEACTAEQEEWADSLDHMETVLDIAAVNVETAENKIQFLKTRIEDALVNKSVVLGEPLPKSFQQRGQQNIDEEQMYQQEMAQQHQQQQMQPFDCPEPKYSIDTFQDMDEMDVLHIMGTSIGNAAVGGTRMTLLGLRAILDSVTDDGDNYQDGQVDINAPRPPRRHMSESSRRAVAEARKAAQSVSDALSAALSLTIKSANHIGNELKHDPNRLLKGSSTPSPAKPKKEDDDLDFDSWRD</sequence>
<dbReference type="AlphaFoldDB" id="A0A7S2KD25"/>
<gene>
    <name evidence="3" type="ORF">LDAN0321_LOCUS7490</name>
</gene>
<feature type="region of interest" description="Disordered" evidence="2">
    <location>
        <begin position="372"/>
        <end position="399"/>
    </location>
</feature>
<feature type="region of interest" description="Disordered" evidence="2">
    <location>
        <begin position="1"/>
        <end position="37"/>
    </location>
</feature>
<name>A0A7S2KD25_9STRA</name>
<protein>
    <submittedName>
        <fullName evidence="3">Uncharacterized protein</fullName>
    </submittedName>
</protein>
<reference evidence="3" key="1">
    <citation type="submission" date="2021-01" db="EMBL/GenBank/DDBJ databases">
        <authorList>
            <person name="Corre E."/>
            <person name="Pelletier E."/>
            <person name="Niang G."/>
            <person name="Scheremetjew M."/>
            <person name="Finn R."/>
            <person name="Kale V."/>
            <person name="Holt S."/>
            <person name="Cochrane G."/>
            <person name="Meng A."/>
            <person name="Brown T."/>
            <person name="Cohen L."/>
        </authorList>
    </citation>
    <scope>NUCLEOTIDE SEQUENCE</scope>
    <source>
        <strain evidence="3">B650</strain>
    </source>
</reference>
<evidence type="ECO:0000313" key="3">
    <source>
        <dbReference type="EMBL" id="CAD9571353.1"/>
    </source>
</evidence>
<proteinExistence type="predicted"/>
<feature type="region of interest" description="Disordered" evidence="2">
    <location>
        <begin position="431"/>
        <end position="467"/>
    </location>
</feature>
<accession>A0A7S2KD25</accession>
<feature type="compositionally biased region" description="Basic and acidic residues" evidence="2">
    <location>
        <begin position="1"/>
        <end position="16"/>
    </location>
</feature>
<evidence type="ECO:0000256" key="1">
    <source>
        <dbReference type="SAM" id="Coils"/>
    </source>
</evidence>
<keyword evidence="1" id="KW-0175">Coiled coil</keyword>
<dbReference type="EMBL" id="HBGY01011830">
    <property type="protein sequence ID" value="CAD9571353.1"/>
    <property type="molecule type" value="Transcribed_RNA"/>
</dbReference>
<feature type="coiled-coil region" evidence="1">
    <location>
        <begin position="72"/>
        <end position="99"/>
    </location>
</feature>